<sequence length="78" mass="8759">MPTQRPAPRSKPRNDGTQSAAQQSAAQALTATKRQVEETDRQRNALENQGAQGRGIGDQWTREKLMRENDDDETATRH</sequence>
<name>A0ABN6FQN3_9GAMM</name>
<reference evidence="2 3" key="1">
    <citation type="submission" date="2021-03" db="EMBL/GenBank/DDBJ databases">
        <title>Complete Genome Sequences of Two Lysobacter Strains Isolated from Sea Water (Lysobacter caseinilyticus) and Soil (Lysobacter helvus) in South Korea.</title>
        <authorList>
            <person name="Watanabe Y."/>
            <person name="Arakawa K."/>
        </authorList>
    </citation>
    <scope>NUCLEOTIDE SEQUENCE [LARGE SCALE GENOMIC DNA]</scope>
    <source>
        <strain evidence="2 3">KVB24</strain>
    </source>
</reference>
<proteinExistence type="predicted"/>
<feature type="compositionally biased region" description="Basic and acidic residues" evidence="1">
    <location>
        <begin position="60"/>
        <end position="78"/>
    </location>
</feature>
<dbReference type="EMBL" id="AP024545">
    <property type="protein sequence ID" value="BCT91940.1"/>
    <property type="molecule type" value="Genomic_DNA"/>
</dbReference>
<evidence type="ECO:0000313" key="2">
    <source>
        <dbReference type="EMBL" id="BCT91940.1"/>
    </source>
</evidence>
<feature type="compositionally biased region" description="Basic and acidic residues" evidence="1">
    <location>
        <begin position="34"/>
        <end position="44"/>
    </location>
</feature>
<keyword evidence="3" id="KW-1185">Reference proteome</keyword>
<protein>
    <submittedName>
        <fullName evidence="2">Uncharacterized protein</fullName>
    </submittedName>
</protein>
<feature type="region of interest" description="Disordered" evidence="1">
    <location>
        <begin position="1"/>
        <end position="78"/>
    </location>
</feature>
<feature type="compositionally biased region" description="Low complexity" evidence="1">
    <location>
        <begin position="18"/>
        <end position="28"/>
    </location>
</feature>
<evidence type="ECO:0000256" key="1">
    <source>
        <dbReference type="SAM" id="MobiDB-lite"/>
    </source>
</evidence>
<evidence type="ECO:0000313" key="3">
    <source>
        <dbReference type="Proteomes" id="UP000681317"/>
    </source>
</evidence>
<dbReference type="Proteomes" id="UP000681317">
    <property type="component" value="Chromosome"/>
</dbReference>
<gene>
    <name evidence="2" type="ORF">LYSCAS_09640</name>
</gene>
<organism evidence="2 3">
    <name type="scientific">Noviluteimonas caseinilytica</name>
    <dbReference type="NCBI Taxonomy" id="2675101"/>
    <lineage>
        <taxon>Bacteria</taxon>
        <taxon>Pseudomonadati</taxon>
        <taxon>Pseudomonadota</taxon>
        <taxon>Gammaproteobacteria</taxon>
        <taxon>Lysobacterales</taxon>
        <taxon>Lysobacteraceae</taxon>
        <taxon>Noviluteimonas</taxon>
    </lineage>
</organism>
<accession>A0ABN6FQN3</accession>
<dbReference type="RefSeq" id="WP_213436255.1">
    <property type="nucleotide sequence ID" value="NZ_AP024545.1"/>
</dbReference>